<gene>
    <name evidence="1" type="ORF">AVEN_130348_1</name>
</gene>
<keyword evidence="2" id="KW-1185">Reference proteome</keyword>
<organism evidence="1 2">
    <name type="scientific">Araneus ventricosus</name>
    <name type="common">Orbweaver spider</name>
    <name type="synonym">Epeira ventricosa</name>
    <dbReference type="NCBI Taxonomy" id="182803"/>
    <lineage>
        <taxon>Eukaryota</taxon>
        <taxon>Metazoa</taxon>
        <taxon>Ecdysozoa</taxon>
        <taxon>Arthropoda</taxon>
        <taxon>Chelicerata</taxon>
        <taxon>Arachnida</taxon>
        <taxon>Araneae</taxon>
        <taxon>Araneomorphae</taxon>
        <taxon>Entelegynae</taxon>
        <taxon>Araneoidea</taxon>
        <taxon>Araneidae</taxon>
        <taxon>Araneus</taxon>
    </lineage>
</organism>
<protein>
    <submittedName>
        <fullName evidence="1">Uncharacterized protein</fullName>
    </submittedName>
</protein>
<proteinExistence type="predicted"/>
<dbReference type="Proteomes" id="UP000499080">
    <property type="component" value="Unassembled WGS sequence"/>
</dbReference>
<evidence type="ECO:0000313" key="2">
    <source>
        <dbReference type="Proteomes" id="UP000499080"/>
    </source>
</evidence>
<comment type="caution">
    <text evidence="1">The sequence shown here is derived from an EMBL/GenBank/DDBJ whole genome shotgun (WGS) entry which is preliminary data.</text>
</comment>
<sequence length="170" mass="19224">MDFWGGSETKQESHNVYNITSQSLCSNFKHNSFVLNEKKICGAIPLVHDPNIYSILNKKNKHLSDSGNDMLEIGLLIGENYFGALLIGSIEPIDNNLVAIKTKLGWTIQSKQTNYSKPLESITYATNLDLAELWSLDVIGIRDPIVVNIRQVTDKEKVDFFHKTVKRNED</sequence>
<evidence type="ECO:0000313" key="1">
    <source>
        <dbReference type="EMBL" id="GBL90233.1"/>
    </source>
</evidence>
<name>A0A4Y2BE18_ARAVE</name>
<dbReference type="OrthoDB" id="6433338at2759"/>
<reference evidence="1 2" key="1">
    <citation type="journal article" date="2019" name="Sci. Rep.">
        <title>Orb-weaving spider Araneus ventricosus genome elucidates the spidroin gene catalogue.</title>
        <authorList>
            <person name="Kono N."/>
            <person name="Nakamura H."/>
            <person name="Ohtoshi R."/>
            <person name="Moran D.A.P."/>
            <person name="Shinohara A."/>
            <person name="Yoshida Y."/>
            <person name="Fujiwara M."/>
            <person name="Mori M."/>
            <person name="Tomita M."/>
            <person name="Arakawa K."/>
        </authorList>
    </citation>
    <scope>NUCLEOTIDE SEQUENCE [LARGE SCALE GENOMIC DNA]</scope>
</reference>
<dbReference type="EMBL" id="BGPR01000070">
    <property type="protein sequence ID" value="GBL90233.1"/>
    <property type="molecule type" value="Genomic_DNA"/>
</dbReference>
<accession>A0A4Y2BE18</accession>
<dbReference type="AlphaFoldDB" id="A0A4Y2BE18"/>